<keyword evidence="3" id="KW-0731">Sigma factor</keyword>
<protein>
    <recommendedName>
        <fullName evidence="9">RNA polymerase sigma-70 region 2 domain-containing protein</fullName>
    </recommendedName>
</protein>
<dbReference type="PANTHER" id="PTHR43133:SF51">
    <property type="entry name" value="RNA POLYMERASE SIGMA FACTOR"/>
    <property type="match status" value="1"/>
</dbReference>
<gene>
    <name evidence="7" type="ORF">A2930_02965</name>
</gene>
<dbReference type="AlphaFoldDB" id="A0A1F5WY98"/>
<dbReference type="EMBL" id="MFID01000032">
    <property type="protein sequence ID" value="OGF80618.1"/>
    <property type="molecule type" value="Genomic_DNA"/>
</dbReference>
<dbReference type="GO" id="GO:0006352">
    <property type="term" value="P:DNA-templated transcription initiation"/>
    <property type="evidence" value="ECO:0007669"/>
    <property type="project" value="InterPro"/>
</dbReference>
<dbReference type="InterPro" id="IPR007627">
    <property type="entry name" value="RNA_pol_sigma70_r2"/>
</dbReference>
<evidence type="ECO:0000256" key="3">
    <source>
        <dbReference type="ARBA" id="ARBA00023082"/>
    </source>
</evidence>
<dbReference type="NCBIfam" id="TIGR02937">
    <property type="entry name" value="sigma70-ECF"/>
    <property type="match status" value="1"/>
</dbReference>
<dbReference type="InterPro" id="IPR036388">
    <property type="entry name" value="WH-like_DNA-bd_sf"/>
</dbReference>
<evidence type="ECO:0000259" key="5">
    <source>
        <dbReference type="Pfam" id="PF04542"/>
    </source>
</evidence>
<evidence type="ECO:0000256" key="1">
    <source>
        <dbReference type="ARBA" id="ARBA00010641"/>
    </source>
</evidence>
<dbReference type="GO" id="GO:0016987">
    <property type="term" value="F:sigma factor activity"/>
    <property type="evidence" value="ECO:0007669"/>
    <property type="project" value="UniProtKB-KW"/>
</dbReference>
<evidence type="ECO:0000259" key="6">
    <source>
        <dbReference type="Pfam" id="PF08281"/>
    </source>
</evidence>
<evidence type="ECO:0008006" key="9">
    <source>
        <dbReference type="Google" id="ProtNLM"/>
    </source>
</evidence>
<feature type="domain" description="RNA polymerase sigma factor 70 region 4 type 2" evidence="6">
    <location>
        <begin position="140"/>
        <end position="188"/>
    </location>
</feature>
<evidence type="ECO:0000313" key="8">
    <source>
        <dbReference type="Proteomes" id="UP000178114"/>
    </source>
</evidence>
<keyword evidence="2" id="KW-0805">Transcription regulation</keyword>
<dbReference type="GO" id="GO:0003677">
    <property type="term" value="F:DNA binding"/>
    <property type="evidence" value="ECO:0007669"/>
    <property type="project" value="InterPro"/>
</dbReference>
<accession>A0A1F5WY98</accession>
<dbReference type="SUPFAM" id="SSF88946">
    <property type="entry name" value="Sigma2 domain of RNA polymerase sigma factors"/>
    <property type="match status" value="1"/>
</dbReference>
<feature type="domain" description="RNA polymerase sigma-70 region 2" evidence="5">
    <location>
        <begin position="31"/>
        <end position="100"/>
    </location>
</feature>
<dbReference type="InterPro" id="IPR013249">
    <property type="entry name" value="RNA_pol_sigma70_r4_t2"/>
</dbReference>
<comment type="similarity">
    <text evidence="1">Belongs to the sigma-70 factor family. ECF subfamily.</text>
</comment>
<proteinExistence type="inferred from homology"/>
<dbReference type="InterPro" id="IPR039425">
    <property type="entry name" value="RNA_pol_sigma-70-like"/>
</dbReference>
<dbReference type="SUPFAM" id="SSF88659">
    <property type="entry name" value="Sigma3 and sigma4 domains of RNA polymerase sigma factors"/>
    <property type="match status" value="1"/>
</dbReference>
<reference evidence="7 8" key="1">
    <citation type="journal article" date="2016" name="Nat. Commun.">
        <title>Thousands of microbial genomes shed light on interconnected biogeochemical processes in an aquifer system.</title>
        <authorList>
            <person name="Anantharaman K."/>
            <person name="Brown C.T."/>
            <person name="Hug L.A."/>
            <person name="Sharon I."/>
            <person name="Castelle C.J."/>
            <person name="Probst A.J."/>
            <person name="Thomas B.C."/>
            <person name="Singh A."/>
            <person name="Wilkins M.J."/>
            <person name="Karaoz U."/>
            <person name="Brodie E.L."/>
            <person name="Williams K.H."/>
            <person name="Hubbard S.S."/>
            <person name="Banfield J.F."/>
        </authorList>
    </citation>
    <scope>NUCLEOTIDE SEQUENCE [LARGE SCALE GENOMIC DNA]</scope>
</reference>
<name>A0A1F5WY98_9BACT</name>
<dbReference type="InterPro" id="IPR013324">
    <property type="entry name" value="RNA_pol_sigma_r3/r4-like"/>
</dbReference>
<evidence type="ECO:0000256" key="4">
    <source>
        <dbReference type="ARBA" id="ARBA00023163"/>
    </source>
</evidence>
<dbReference type="STRING" id="1798351.A2930_02965"/>
<organism evidence="7 8">
    <name type="scientific">Candidatus Giovannonibacteria bacterium RIFCSPLOWO2_01_FULL_45_34</name>
    <dbReference type="NCBI Taxonomy" id="1798351"/>
    <lineage>
        <taxon>Bacteria</taxon>
        <taxon>Candidatus Giovannoniibacteriota</taxon>
    </lineage>
</organism>
<dbReference type="CDD" id="cd06171">
    <property type="entry name" value="Sigma70_r4"/>
    <property type="match status" value="1"/>
</dbReference>
<dbReference type="PANTHER" id="PTHR43133">
    <property type="entry name" value="RNA POLYMERASE ECF-TYPE SIGMA FACTO"/>
    <property type="match status" value="1"/>
</dbReference>
<dbReference type="Proteomes" id="UP000178114">
    <property type="component" value="Unassembled WGS sequence"/>
</dbReference>
<dbReference type="Gene3D" id="1.10.1740.10">
    <property type="match status" value="1"/>
</dbReference>
<dbReference type="Pfam" id="PF08281">
    <property type="entry name" value="Sigma70_r4_2"/>
    <property type="match status" value="1"/>
</dbReference>
<dbReference type="Gene3D" id="1.10.10.10">
    <property type="entry name" value="Winged helix-like DNA-binding domain superfamily/Winged helix DNA-binding domain"/>
    <property type="match status" value="1"/>
</dbReference>
<comment type="caution">
    <text evidence="7">The sequence shown here is derived from an EMBL/GenBank/DDBJ whole genome shotgun (WGS) entry which is preliminary data.</text>
</comment>
<keyword evidence="4" id="KW-0804">Transcription</keyword>
<sequence>MYLEIEKPLKEMPDEDILKKSVRNPALFSLLIDKYQLPFTRKALGIVHSQEEAEDIVQEVFTKIYLNAKKFKKQPGVEFKSWAWRILVNTALTHYRKVKKTFGDVSYLDELLAGDDEDIESKLNIATENLIDKDDRVGVIKDAMETLPAEAASLIKSHYIEDRPYEEIAKKHGLTIGALKMKLFRARKVLKDIVGKED</sequence>
<dbReference type="Pfam" id="PF04542">
    <property type="entry name" value="Sigma70_r2"/>
    <property type="match status" value="1"/>
</dbReference>
<dbReference type="InterPro" id="IPR014284">
    <property type="entry name" value="RNA_pol_sigma-70_dom"/>
</dbReference>
<evidence type="ECO:0000256" key="2">
    <source>
        <dbReference type="ARBA" id="ARBA00023015"/>
    </source>
</evidence>
<dbReference type="InterPro" id="IPR013325">
    <property type="entry name" value="RNA_pol_sigma_r2"/>
</dbReference>
<evidence type="ECO:0000313" key="7">
    <source>
        <dbReference type="EMBL" id="OGF80618.1"/>
    </source>
</evidence>